<feature type="domain" description="5'-Nucleotidase C-terminal" evidence="1">
    <location>
        <begin position="69"/>
        <end position="202"/>
    </location>
</feature>
<dbReference type="InterPro" id="IPR008334">
    <property type="entry name" value="5'-Nucleotdase_C"/>
</dbReference>
<evidence type="ECO:0000313" key="2">
    <source>
        <dbReference type="EMBL" id="TKK66385.1"/>
    </source>
</evidence>
<evidence type="ECO:0000259" key="1">
    <source>
        <dbReference type="Pfam" id="PF02872"/>
    </source>
</evidence>
<dbReference type="GO" id="GO:0009166">
    <property type="term" value="P:nucleotide catabolic process"/>
    <property type="evidence" value="ECO:0007669"/>
    <property type="project" value="InterPro"/>
</dbReference>
<comment type="caution">
    <text evidence="2">The sequence shown here is derived from an EMBL/GenBank/DDBJ whole genome shotgun (WGS) entry which is preliminary data.</text>
</comment>
<dbReference type="PANTHER" id="PTHR11575:SF24">
    <property type="entry name" value="5'-NUCLEOTIDASE"/>
    <property type="match status" value="1"/>
</dbReference>
<dbReference type="AlphaFoldDB" id="A0A4U3KV04"/>
<dbReference type="OrthoDB" id="4762412at2"/>
<dbReference type="InterPro" id="IPR006179">
    <property type="entry name" value="5_nucleotidase/apyrase"/>
</dbReference>
<keyword evidence="3" id="KW-1185">Reference proteome</keyword>
<dbReference type="Pfam" id="PF02872">
    <property type="entry name" value="5_nucleotid_C"/>
    <property type="match status" value="1"/>
</dbReference>
<accession>A0A4U3KV04</accession>
<reference evidence="2 3" key="1">
    <citation type="submission" date="2019-05" db="EMBL/GenBank/DDBJ databases">
        <title>Panacibacter sp. strain 17mud1-8 Genome sequencing and assembly.</title>
        <authorList>
            <person name="Chhetri G."/>
        </authorList>
    </citation>
    <scope>NUCLEOTIDE SEQUENCE [LARGE SCALE GENOMIC DNA]</scope>
    <source>
        <strain evidence="2 3">17mud1-8</strain>
    </source>
</reference>
<name>A0A4U3KV04_9BACT</name>
<dbReference type="InterPro" id="IPR036907">
    <property type="entry name" value="5'-Nucleotdase_C_sf"/>
</dbReference>
<dbReference type="PRINTS" id="PR01607">
    <property type="entry name" value="APYRASEFAMLY"/>
</dbReference>
<dbReference type="GO" id="GO:0016787">
    <property type="term" value="F:hydrolase activity"/>
    <property type="evidence" value="ECO:0007669"/>
    <property type="project" value="InterPro"/>
</dbReference>
<evidence type="ECO:0000313" key="3">
    <source>
        <dbReference type="Proteomes" id="UP000305848"/>
    </source>
</evidence>
<dbReference type="PANTHER" id="PTHR11575">
    <property type="entry name" value="5'-NUCLEOTIDASE-RELATED"/>
    <property type="match status" value="1"/>
</dbReference>
<proteinExistence type="predicted"/>
<dbReference type="Gene3D" id="3.90.780.10">
    <property type="entry name" value="5'-Nucleotidase, C-terminal domain"/>
    <property type="match status" value="1"/>
</dbReference>
<dbReference type="GO" id="GO:0030288">
    <property type="term" value="C:outer membrane-bounded periplasmic space"/>
    <property type="evidence" value="ECO:0007669"/>
    <property type="project" value="TreeGrafter"/>
</dbReference>
<protein>
    <recommendedName>
        <fullName evidence="1">5'-Nucleotidase C-terminal domain-containing protein</fullName>
    </recommendedName>
</protein>
<dbReference type="EMBL" id="SZQL01000015">
    <property type="protein sequence ID" value="TKK66385.1"/>
    <property type="molecule type" value="Genomic_DNA"/>
</dbReference>
<organism evidence="2 3">
    <name type="scientific">Ilyomonas limi</name>
    <dbReference type="NCBI Taxonomy" id="2575867"/>
    <lineage>
        <taxon>Bacteria</taxon>
        <taxon>Pseudomonadati</taxon>
        <taxon>Bacteroidota</taxon>
        <taxon>Chitinophagia</taxon>
        <taxon>Chitinophagales</taxon>
        <taxon>Chitinophagaceae</taxon>
        <taxon>Ilyomonas</taxon>
    </lineage>
</organism>
<gene>
    <name evidence="2" type="ORF">FC093_17565</name>
</gene>
<sequence>MKVLLFTIYNLLFCLSIIHAQSYEYMYKKQPANDSTINIKTYNNQHLNAYADSTDTSKVIGFAIAPLYKKQPESPLGNLMADCMKLYAEKLYNKNVDAAFVNFSGMRAYIPKGDITIGTIFKVMPYDNKIVLLSIQGNIFRQFLDHQASLGGWPCSGISMTIKDKQAIDIQINNQPLEDTKTYTVAVADYIANGGNQCTMFKGLLQLNKNHLFRTALIDYIASFTKAGKPVTATIENRIVYRN</sequence>
<dbReference type="Proteomes" id="UP000305848">
    <property type="component" value="Unassembled WGS sequence"/>
</dbReference>
<dbReference type="SUPFAM" id="SSF55816">
    <property type="entry name" value="5'-nucleotidase (syn. UDP-sugar hydrolase), C-terminal domain"/>
    <property type="match status" value="1"/>
</dbReference>